<evidence type="ECO:0000313" key="4">
    <source>
        <dbReference type="Proteomes" id="UP001317259"/>
    </source>
</evidence>
<keyword evidence="2" id="KW-0472">Membrane</keyword>
<feature type="compositionally biased region" description="Basic residues" evidence="1">
    <location>
        <begin position="34"/>
        <end position="46"/>
    </location>
</feature>
<evidence type="ECO:0000256" key="1">
    <source>
        <dbReference type="SAM" id="MobiDB-lite"/>
    </source>
</evidence>
<dbReference type="RefSeq" id="WP_242381320.1">
    <property type="nucleotide sequence ID" value="NZ_JAKRKC020000002.1"/>
</dbReference>
<comment type="caution">
    <text evidence="3">The sequence shown here is derived from an EMBL/GenBank/DDBJ whole genome shotgun (WGS) entry which is preliminary data.</text>
</comment>
<reference evidence="3 4" key="1">
    <citation type="submission" date="2022-04" db="EMBL/GenBank/DDBJ databases">
        <title>Genome draft of Actinomadura sp. ATCC 31491.</title>
        <authorList>
            <person name="Shi X."/>
            <person name="Du Y."/>
        </authorList>
    </citation>
    <scope>NUCLEOTIDE SEQUENCE [LARGE SCALE GENOMIC DNA]</scope>
    <source>
        <strain evidence="3 4">ATCC 31491</strain>
    </source>
</reference>
<keyword evidence="2" id="KW-1133">Transmembrane helix</keyword>
<evidence type="ECO:0000256" key="2">
    <source>
        <dbReference type="SAM" id="Phobius"/>
    </source>
</evidence>
<dbReference type="Proteomes" id="UP001317259">
    <property type="component" value="Unassembled WGS sequence"/>
</dbReference>
<feature type="transmembrane region" description="Helical" evidence="2">
    <location>
        <begin position="64"/>
        <end position="84"/>
    </location>
</feature>
<gene>
    <name evidence="3" type="ORF">MF672_043410</name>
</gene>
<sequence>MPHGDDLDQRFYELVGQIDADEQRRMRAAATKAARARPPRPRRRRLPASPGRAYDPPRRRPGRMWLAMATVTALIAAAGLVVTFRPGLPAPPAEEAAARAVDAVPRDPFAGSPAARYADGIAGFVLPEARAVGGLSREDVAEGLARVRDLLAAAYLDRDTLRGGDPDAFVAALDPGQRAAFTPRPGADGPGRSWVSSFAPGEAELASDVVKVTGRITLGPSGADGRGGAEVRLDHLIVYAVRRPGRPETVVRVVTHASGEVRIHREGGRLVTWVTSWGADATPARCDTGDGYIHPRFAGEPEPGGGCGRAQET</sequence>
<organism evidence="3 4">
    <name type="scientific">Actinomadura luzonensis</name>
    <dbReference type="NCBI Taxonomy" id="2805427"/>
    <lineage>
        <taxon>Bacteria</taxon>
        <taxon>Bacillati</taxon>
        <taxon>Actinomycetota</taxon>
        <taxon>Actinomycetes</taxon>
        <taxon>Streptosporangiales</taxon>
        <taxon>Thermomonosporaceae</taxon>
        <taxon>Actinomadura</taxon>
    </lineage>
</organism>
<proteinExistence type="predicted"/>
<dbReference type="EMBL" id="JAKRKC020000002">
    <property type="protein sequence ID" value="MCK2220605.1"/>
    <property type="molecule type" value="Genomic_DNA"/>
</dbReference>
<protein>
    <recommendedName>
        <fullName evidence="5">DUF1707 domain-containing protein</fullName>
    </recommendedName>
</protein>
<evidence type="ECO:0008006" key="5">
    <source>
        <dbReference type="Google" id="ProtNLM"/>
    </source>
</evidence>
<name>A0ABT0G8M1_9ACTN</name>
<keyword evidence="4" id="KW-1185">Reference proteome</keyword>
<evidence type="ECO:0000313" key="3">
    <source>
        <dbReference type="EMBL" id="MCK2220605.1"/>
    </source>
</evidence>
<keyword evidence="2" id="KW-0812">Transmembrane</keyword>
<accession>A0ABT0G8M1</accession>
<feature type="region of interest" description="Disordered" evidence="1">
    <location>
        <begin position="22"/>
        <end position="60"/>
    </location>
</feature>